<sequence>MKRLFPLLVFSIAVTTMALGQSTSSIRSDGTILVNGQPFFPFGAYSIPYTEPRASQIQALSDMIAAGFNISTVADDGTPGAREAINNLLRIADSDHFKILISVTNGSVSNDPTILYAPQKYKTYPATFGYILTDDSDNGTYPLDYLAQLQAGVKSYDDSHLTFLTLTGWNTSCRNQANAYTAIADASGYQCYPIGFHRYSDWTAGTALTQTYLRTLGYVQSAALVNRPMIMHLQTFNWGDLSNTPRYPTVSELRNMLYSGLAAGIKGVISYDFSFDLKDNQPALWNEFKALRTDVATLEGALMNGALTRVNTGDQQLIASYWTDNTACYVVVVNTSYSNAKTVSLAIPSGYGGPITSLFSRMPATLSLSGNTLSGTLLPQAVQVYQLTGPVVLGTIAAREKQASQALPVHPNPATQAVSIDLAGFESEAVVQVHMRDMAGKLFTSQSVQLTPRVKTVTLPVHDLPQGLFLVTVQGRKTAKTAKLVITK</sequence>
<feature type="signal peptide" evidence="1">
    <location>
        <begin position="1"/>
        <end position="18"/>
    </location>
</feature>
<dbReference type="NCBIfam" id="TIGR04183">
    <property type="entry name" value="Por_Secre_tail"/>
    <property type="match status" value="1"/>
</dbReference>
<keyword evidence="4" id="KW-1185">Reference proteome</keyword>
<name>A0A927GI72_9BACT</name>
<dbReference type="Pfam" id="PF18962">
    <property type="entry name" value="Por_Secre_tail"/>
    <property type="match status" value="1"/>
</dbReference>
<reference evidence="3" key="1">
    <citation type="submission" date="2020-09" db="EMBL/GenBank/DDBJ databases">
        <authorList>
            <person name="Kim M.K."/>
        </authorList>
    </citation>
    <scope>NUCLEOTIDE SEQUENCE</scope>
    <source>
        <strain evidence="3">BT664</strain>
    </source>
</reference>
<comment type="caution">
    <text evidence="3">The sequence shown here is derived from an EMBL/GenBank/DDBJ whole genome shotgun (WGS) entry which is preliminary data.</text>
</comment>
<feature type="chain" id="PRO_5038047177" evidence="1">
    <location>
        <begin position="19"/>
        <end position="488"/>
    </location>
</feature>
<dbReference type="Proteomes" id="UP000612233">
    <property type="component" value="Unassembled WGS sequence"/>
</dbReference>
<dbReference type="InterPro" id="IPR026444">
    <property type="entry name" value="Secre_tail"/>
</dbReference>
<dbReference type="RefSeq" id="WP_191003591.1">
    <property type="nucleotide sequence ID" value="NZ_JACXAD010000002.1"/>
</dbReference>
<proteinExistence type="predicted"/>
<feature type="domain" description="Secretion system C-terminal sorting" evidence="2">
    <location>
        <begin position="409"/>
        <end position="486"/>
    </location>
</feature>
<gene>
    <name evidence="3" type="ORF">IC235_02535</name>
</gene>
<organism evidence="3 4">
    <name type="scientific">Hymenobacter montanus</name>
    <dbReference type="NCBI Taxonomy" id="2771359"/>
    <lineage>
        <taxon>Bacteria</taxon>
        <taxon>Pseudomonadati</taxon>
        <taxon>Bacteroidota</taxon>
        <taxon>Cytophagia</taxon>
        <taxon>Cytophagales</taxon>
        <taxon>Hymenobacteraceae</taxon>
        <taxon>Hymenobacter</taxon>
    </lineage>
</organism>
<dbReference type="SUPFAM" id="SSF51445">
    <property type="entry name" value="(Trans)glycosidases"/>
    <property type="match status" value="1"/>
</dbReference>
<evidence type="ECO:0000256" key="1">
    <source>
        <dbReference type="SAM" id="SignalP"/>
    </source>
</evidence>
<keyword evidence="1" id="KW-0732">Signal</keyword>
<evidence type="ECO:0000313" key="3">
    <source>
        <dbReference type="EMBL" id="MBD2766766.1"/>
    </source>
</evidence>
<evidence type="ECO:0000259" key="2">
    <source>
        <dbReference type="Pfam" id="PF18962"/>
    </source>
</evidence>
<dbReference type="EMBL" id="JACXAD010000002">
    <property type="protein sequence ID" value="MBD2766766.1"/>
    <property type="molecule type" value="Genomic_DNA"/>
</dbReference>
<accession>A0A927GI72</accession>
<protein>
    <submittedName>
        <fullName evidence="3">T9SS type A sorting domain-containing protein</fullName>
    </submittedName>
</protein>
<dbReference type="AlphaFoldDB" id="A0A927GI72"/>
<evidence type="ECO:0000313" key="4">
    <source>
        <dbReference type="Proteomes" id="UP000612233"/>
    </source>
</evidence>
<dbReference type="InterPro" id="IPR017853">
    <property type="entry name" value="GH"/>
</dbReference>
<dbReference type="Gene3D" id="3.20.20.80">
    <property type="entry name" value="Glycosidases"/>
    <property type="match status" value="1"/>
</dbReference>